<proteinExistence type="predicted"/>
<dbReference type="GO" id="GO:0006313">
    <property type="term" value="P:DNA transposition"/>
    <property type="evidence" value="ECO:0007669"/>
    <property type="project" value="InterPro"/>
</dbReference>
<dbReference type="Proteomes" id="UP000198430">
    <property type="component" value="Unassembled WGS sequence"/>
</dbReference>
<accession>A0A1Z5ILG8</accession>
<dbReference type="EMBL" id="BCMH01000008">
    <property type="protein sequence ID" value="GAX03684.1"/>
    <property type="molecule type" value="Genomic_DNA"/>
</dbReference>
<protein>
    <recommendedName>
        <fullName evidence="4">Transposase</fullName>
    </recommendedName>
</protein>
<dbReference type="EMBL" id="BCMH01000001">
    <property type="protein sequence ID" value="GAX02536.1"/>
    <property type="molecule type" value="Genomic_DNA"/>
</dbReference>
<evidence type="ECO:0000313" key="1">
    <source>
        <dbReference type="EMBL" id="GAX02536.1"/>
    </source>
</evidence>
<dbReference type="GO" id="GO:0003677">
    <property type="term" value="F:DNA binding"/>
    <property type="evidence" value="ECO:0007669"/>
    <property type="project" value="InterPro"/>
</dbReference>
<sequence length="44" mass="5344">MIIYEWTNVSDFNFHLVWVTMYRQPIFTTEKRITAMKDCRTSLG</sequence>
<gene>
    <name evidence="1" type="ORF">IWT140_00133</name>
    <name evidence="2" type="ORF">IWT140_01309</name>
</gene>
<dbReference type="InterPro" id="IPR036515">
    <property type="entry name" value="Transposase_17_sf"/>
</dbReference>
<evidence type="ECO:0008006" key="4">
    <source>
        <dbReference type="Google" id="ProtNLM"/>
    </source>
</evidence>
<dbReference type="AlphaFoldDB" id="A0A1Z5ILG8"/>
<organism evidence="1 3">
    <name type="scientific">Secundilactobacillus pentosiphilus</name>
    <dbReference type="NCBI Taxonomy" id="1714682"/>
    <lineage>
        <taxon>Bacteria</taxon>
        <taxon>Bacillati</taxon>
        <taxon>Bacillota</taxon>
        <taxon>Bacilli</taxon>
        <taxon>Lactobacillales</taxon>
        <taxon>Lactobacillaceae</taxon>
        <taxon>Secundilactobacillus</taxon>
    </lineage>
</organism>
<reference evidence="1 3" key="1">
    <citation type="submission" date="2015-11" db="EMBL/GenBank/DDBJ databases">
        <title>Draft genome sequences of new species of the genus Lactobacillus isolated from orchardgrass silage.</title>
        <authorList>
            <person name="Tohno M."/>
            <person name="Tanizawa Y."/>
            <person name="Arita M."/>
        </authorList>
    </citation>
    <scope>NUCLEOTIDE SEQUENCE [LARGE SCALE GENOMIC DNA]</scope>
    <source>
        <strain evidence="1 3">IWT140</strain>
    </source>
</reference>
<evidence type="ECO:0000313" key="3">
    <source>
        <dbReference type="Proteomes" id="UP000198430"/>
    </source>
</evidence>
<dbReference type="GO" id="GO:0004803">
    <property type="term" value="F:transposase activity"/>
    <property type="evidence" value="ECO:0007669"/>
    <property type="project" value="InterPro"/>
</dbReference>
<keyword evidence="3" id="KW-1185">Reference proteome</keyword>
<name>A0A1Z5ILG8_9LACO</name>
<comment type="caution">
    <text evidence="1">The sequence shown here is derived from an EMBL/GenBank/DDBJ whole genome shotgun (WGS) entry which is preliminary data.</text>
</comment>
<dbReference type="SUPFAM" id="SSF143422">
    <property type="entry name" value="Transposase IS200-like"/>
    <property type="match status" value="1"/>
</dbReference>
<evidence type="ECO:0000313" key="2">
    <source>
        <dbReference type="EMBL" id="GAX03684.1"/>
    </source>
</evidence>